<dbReference type="GO" id="GO:0003677">
    <property type="term" value="F:DNA binding"/>
    <property type="evidence" value="ECO:0007669"/>
    <property type="project" value="UniProtKB-KW"/>
</dbReference>
<evidence type="ECO:0000256" key="3">
    <source>
        <dbReference type="ARBA" id="ARBA00023125"/>
    </source>
</evidence>
<dbReference type="GO" id="GO:0005634">
    <property type="term" value="C:nucleus"/>
    <property type="evidence" value="ECO:0007669"/>
    <property type="project" value="UniProtKB-SubCell"/>
</dbReference>
<reference evidence="7 8" key="1">
    <citation type="journal article" date="2006" name="Science">
        <title>The genome of black cottonwood, Populus trichocarpa (Torr. &amp; Gray).</title>
        <authorList>
            <person name="Tuskan G.A."/>
            <person name="Difazio S."/>
            <person name="Jansson S."/>
            <person name="Bohlmann J."/>
            <person name="Grigoriev I."/>
            <person name="Hellsten U."/>
            <person name="Putnam N."/>
            <person name="Ralph S."/>
            <person name="Rombauts S."/>
            <person name="Salamov A."/>
            <person name="Schein J."/>
            <person name="Sterck L."/>
            <person name="Aerts A."/>
            <person name="Bhalerao R.R."/>
            <person name="Bhalerao R.P."/>
            <person name="Blaudez D."/>
            <person name="Boerjan W."/>
            <person name="Brun A."/>
            <person name="Brunner A."/>
            <person name="Busov V."/>
            <person name="Campbell M."/>
            <person name="Carlson J."/>
            <person name="Chalot M."/>
            <person name="Chapman J."/>
            <person name="Chen G.L."/>
            <person name="Cooper D."/>
            <person name="Coutinho P.M."/>
            <person name="Couturier J."/>
            <person name="Covert S."/>
            <person name="Cronk Q."/>
            <person name="Cunningham R."/>
            <person name="Davis J."/>
            <person name="Degroeve S."/>
            <person name="Dejardin A."/>
            <person name="Depamphilis C."/>
            <person name="Detter J."/>
            <person name="Dirks B."/>
            <person name="Dubchak I."/>
            <person name="Duplessis S."/>
            <person name="Ehlting J."/>
            <person name="Ellis B."/>
            <person name="Gendler K."/>
            <person name="Goodstein D."/>
            <person name="Gribskov M."/>
            <person name="Grimwood J."/>
            <person name="Groover A."/>
            <person name="Gunter L."/>
            <person name="Hamberger B."/>
            <person name="Heinze B."/>
            <person name="Helariutta Y."/>
            <person name="Henrissat B."/>
            <person name="Holligan D."/>
            <person name="Holt R."/>
            <person name="Huang W."/>
            <person name="Islam-Faridi N."/>
            <person name="Jones S."/>
            <person name="Jones-Rhoades M."/>
            <person name="Jorgensen R."/>
            <person name="Joshi C."/>
            <person name="Kangasjarvi J."/>
            <person name="Karlsson J."/>
            <person name="Kelleher C."/>
            <person name="Kirkpatrick R."/>
            <person name="Kirst M."/>
            <person name="Kohler A."/>
            <person name="Kalluri U."/>
            <person name="Larimer F."/>
            <person name="Leebens-Mack J."/>
            <person name="Leple J.C."/>
            <person name="Locascio P."/>
            <person name="Lou Y."/>
            <person name="Lucas S."/>
            <person name="Martin F."/>
            <person name="Montanini B."/>
            <person name="Napoli C."/>
            <person name="Nelson D.R."/>
            <person name="Nelson C."/>
            <person name="Nieminen K."/>
            <person name="Nilsson O."/>
            <person name="Pereda V."/>
            <person name="Peter G."/>
            <person name="Philippe R."/>
            <person name="Pilate G."/>
            <person name="Poliakov A."/>
            <person name="Razumovskaya J."/>
            <person name="Richardson P."/>
            <person name="Rinaldi C."/>
            <person name="Ritland K."/>
            <person name="Rouze P."/>
            <person name="Ryaboy D."/>
            <person name="Schmutz J."/>
            <person name="Schrader J."/>
            <person name="Segerman B."/>
            <person name="Shin H."/>
            <person name="Siddiqui A."/>
            <person name="Sterky F."/>
            <person name="Terry A."/>
            <person name="Tsai C.J."/>
            <person name="Uberbacher E."/>
            <person name="Unneberg P."/>
            <person name="Vahala J."/>
            <person name="Wall K."/>
            <person name="Wessler S."/>
            <person name="Yang G."/>
            <person name="Yin T."/>
            <person name="Douglas C."/>
            <person name="Marra M."/>
            <person name="Sandberg G."/>
            <person name="Van de Peer Y."/>
            <person name="Rokhsar D."/>
        </authorList>
    </citation>
    <scope>NUCLEOTIDE SEQUENCE [LARGE SCALE GENOMIC DNA]</scope>
    <source>
        <strain evidence="8">cv. Nisqually</strain>
    </source>
</reference>
<dbReference type="SUPFAM" id="SSF101936">
    <property type="entry name" value="DNA-binding pseudobarrel domain"/>
    <property type="match status" value="1"/>
</dbReference>
<proteinExistence type="predicted"/>
<gene>
    <name evidence="7" type="ORF">POPTR_002G129800</name>
</gene>
<protein>
    <recommendedName>
        <fullName evidence="6">TF-B3 domain-containing protein</fullName>
    </recommendedName>
</protein>
<evidence type="ECO:0000313" key="8">
    <source>
        <dbReference type="Proteomes" id="UP000006729"/>
    </source>
</evidence>
<evidence type="ECO:0000256" key="5">
    <source>
        <dbReference type="ARBA" id="ARBA00023242"/>
    </source>
</evidence>
<evidence type="ECO:0000313" key="7">
    <source>
        <dbReference type="EMBL" id="RQO86902.1"/>
    </source>
</evidence>
<dbReference type="InterPro" id="IPR015300">
    <property type="entry name" value="DNA-bd_pseudobarrel_sf"/>
</dbReference>
<dbReference type="Gene3D" id="2.40.330.10">
    <property type="entry name" value="DNA-binding pseudobarrel domain"/>
    <property type="match status" value="1"/>
</dbReference>
<dbReference type="Proteomes" id="UP000006729">
    <property type="component" value="Chromosome 2"/>
</dbReference>
<dbReference type="EMBL" id="CM009291">
    <property type="protein sequence ID" value="RQO86902.1"/>
    <property type="molecule type" value="Genomic_DNA"/>
</dbReference>
<evidence type="ECO:0000259" key="6">
    <source>
        <dbReference type="PROSITE" id="PS50863"/>
    </source>
</evidence>
<dbReference type="PANTHER" id="PTHR31391:SF157">
    <property type="entry name" value="B3 DOMAIN-CONTAINING PROTEIN REM16"/>
    <property type="match status" value="1"/>
</dbReference>
<dbReference type="Pfam" id="PF02362">
    <property type="entry name" value="B3"/>
    <property type="match status" value="1"/>
</dbReference>
<keyword evidence="3" id="KW-0238">DNA-binding</keyword>
<dbReference type="AlphaFoldDB" id="A0A3N7EN94"/>
<comment type="subcellular location">
    <subcellularLocation>
        <location evidence="1">Nucleus</location>
    </subcellularLocation>
</comment>
<sequence length="352" mass="39878">MGEETCKECRSWEEKIYWTHFQCVQFSQFLHSGFDQRLSMCEKVAPYFVKKYESAERGNGCRTKRKTVKSSVGVVYASPKGVVGGSQPEEFKDNDTDAIPVGQPIVSRVTDKKICRGIKSTEGTEEDVVGGSQQEECTYNGSDTIPPLRQPIISPFGKKKISREIKSIKPVQYWRVVKSRGPSTREEIEAEPDVQSLGQPVDTVHHARKGREVTEEEKRNAVQLAARAVTENGFLVLMKPTHVYGRFFVAIPSAWLATHLPIKGNQDVILRFKDRAWHTRFFYHKSRNNGGLTAGWKKFALDNNLHEFDVCVFEPLDLVNYPIILNVSIFRVVEEASPITSQEDEKKSQGHA</sequence>
<dbReference type="PANTHER" id="PTHR31391">
    <property type="entry name" value="B3 DOMAIN-CONTAINING PROTEIN OS11G0197600-RELATED"/>
    <property type="match status" value="1"/>
</dbReference>
<keyword evidence="2" id="KW-0805">Transcription regulation</keyword>
<dbReference type="PROSITE" id="PS50863">
    <property type="entry name" value="B3"/>
    <property type="match status" value="1"/>
</dbReference>
<organism evidence="7 8">
    <name type="scientific">Populus trichocarpa</name>
    <name type="common">Western balsam poplar</name>
    <name type="synonym">Populus balsamifera subsp. trichocarpa</name>
    <dbReference type="NCBI Taxonomy" id="3694"/>
    <lineage>
        <taxon>Eukaryota</taxon>
        <taxon>Viridiplantae</taxon>
        <taxon>Streptophyta</taxon>
        <taxon>Embryophyta</taxon>
        <taxon>Tracheophyta</taxon>
        <taxon>Spermatophyta</taxon>
        <taxon>Magnoliopsida</taxon>
        <taxon>eudicotyledons</taxon>
        <taxon>Gunneridae</taxon>
        <taxon>Pentapetalae</taxon>
        <taxon>rosids</taxon>
        <taxon>fabids</taxon>
        <taxon>Malpighiales</taxon>
        <taxon>Salicaceae</taxon>
        <taxon>Saliceae</taxon>
        <taxon>Populus</taxon>
    </lineage>
</organism>
<evidence type="ECO:0000256" key="2">
    <source>
        <dbReference type="ARBA" id="ARBA00023015"/>
    </source>
</evidence>
<keyword evidence="8" id="KW-1185">Reference proteome</keyword>
<accession>A0A3N7EN94</accession>
<evidence type="ECO:0000256" key="1">
    <source>
        <dbReference type="ARBA" id="ARBA00004123"/>
    </source>
</evidence>
<keyword evidence="5" id="KW-0539">Nucleus</keyword>
<dbReference type="InterPro" id="IPR003340">
    <property type="entry name" value="B3_DNA-bd"/>
</dbReference>
<name>A0A3N7EN94_POPTR</name>
<evidence type="ECO:0000256" key="4">
    <source>
        <dbReference type="ARBA" id="ARBA00023163"/>
    </source>
</evidence>
<dbReference type="CDD" id="cd10017">
    <property type="entry name" value="B3_DNA"/>
    <property type="match status" value="1"/>
</dbReference>
<feature type="domain" description="TF-B3" evidence="6">
    <location>
        <begin position="234"/>
        <end position="333"/>
    </location>
</feature>
<dbReference type="SMART" id="SM01019">
    <property type="entry name" value="B3"/>
    <property type="match status" value="1"/>
</dbReference>
<dbReference type="InterPro" id="IPR044837">
    <property type="entry name" value="REM16-like"/>
</dbReference>
<keyword evidence="4" id="KW-0804">Transcription</keyword>